<organism evidence="2 3">
    <name type="scientific">Microthlaspi erraticum</name>
    <dbReference type="NCBI Taxonomy" id="1685480"/>
    <lineage>
        <taxon>Eukaryota</taxon>
        <taxon>Viridiplantae</taxon>
        <taxon>Streptophyta</taxon>
        <taxon>Embryophyta</taxon>
        <taxon>Tracheophyta</taxon>
        <taxon>Spermatophyta</taxon>
        <taxon>Magnoliopsida</taxon>
        <taxon>eudicotyledons</taxon>
        <taxon>Gunneridae</taxon>
        <taxon>Pentapetalae</taxon>
        <taxon>rosids</taxon>
        <taxon>malvids</taxon>
        <taxon>Brassicales</taxon>
        <taxon>Brassicaceae</taxon>
        <taxon>Coluteocarpeae</taxon>
        <taxon>Microthlaspi</taxon>
    </lineage>
</organism>
<name>A0A6D2JE09_9BRAS</name>
<dbReference type="PANTHER" id="PTHR47370:SF1">
    <property type="entry name" value="ACYL-COA N-ACYLTRANSFERASES (NAT) SUPERFAMILY PROTEIN"/>
    <property type="match status" value="1"/>
</dbReference>
<feature type="domain" description="N-acetyltransferase" evidence="1">
    <location>
        <begin position="13"/>
        <end position="165"/>
    </location>
</feature>
<sequence length="392" mass="44510">MMGQWGEEDDEKVVIRCYDDRRDRIELECVEKSCEIGHNDQTLIFTDTLGDPICRIRNTPLFTMMVAEVGNKLVGSIKGSVKPVEFHDKLVKVGYVLGLRVVPWYRRRGIGSTLVRKLEEWFVSHNVDYAYMATQKDNDASLGLFVGTLGYVVFKNPSILVNPVNPSGGLKLPSDIGIRKLKVKEAASWYRRYVAPKTEFFPDDIDRILRNKLSIGTWVAYYKNSDNIRSWAMLSVWNTSKVFKLQIGKSPLSYLLLTKVCNFLGRFLQFLRLSSLPDLFTPFGFYFLYGVHAEGPLSGKLVRALYEHAHNMAASDDGGACKLVVVEVDGEGGEDDESLLKCIPHWKMFSCDDDTWCIKPLKCEDEMSCLSEFTKMSLSSKSRSLFVDPRDV</sequence>
<accession>A0A6D2JE09</accession>
<dbReference type="InterPro" id="IPR000182">
    <property type="entry name" value="GNAT_dom"/>
</dbReference>
<keyword evidence="3" id="KW-1185">Reference proteome</keyword>
<dbReference type="Gene3D" id="3.40.630.30">
    <property type="match status" value="1"/>
</dbReference>
<gene>
    <name evidence="2" type="ORF">MERR_LOCUS25245</name>
</gene>
<protein>
    <recommendedName>
        <fullName evidence="1">N-acetyltransferase domain-containing protein</fullName>
    </recommendedName>
</protein>
<dbReference type="InterPro" id="IPR052810">
    <property type="entry name" value="Plant_NAT"/>
</dbReference>
<evidence type="ECO:0000313" key="2">
    <source>
        <dbReference type="EMBL" id="CAA7038010.1"/>
    </source>
</evidence>
<dbReference type="EMBL" id="CACVBM020001185">
    <property type="protein sequence ID" value="CAA7038010.1"/>
    <property type="molecule type" value="Genomic_DNA"/>
</dbReference>
<dbReference type="PANTHER" id="PTHR47370">
    <property type="entry name" value="ACYL-COA N-ACYLTRANSFERASES (NAT) SUPERFAMILY PROTEIN"/>
    <property type="match status" value="1"/>
</dbReference>
<dbReference type="AlphaFoldDB" id="A0A6D2JE09"/>
<dbReference type="SUPFAM" id="SSF55729">
    <property type="entry name" value="Acyl-CoA N-acyltransferases (Nat)"/>
    <property type="match status" value="1"/>
</dbReference>
<dbReference type="OrthoDB" id="41532at2759"/>
<dbReference type="CDD" id="cd04301">
    <property type="entry name" value="NAT_SF"/>
    <property type="match status" value="1"/>
</dbReference>
<dbReference type="PROSITE" id="PS51186">
    <property type="entry name" value="GNAT"/>
    <property type="match status" value="1"/>
</dbReference>
<dbReference type="Pfam" id="PF00583">
    <property type="entry name" value="Acetyltransf_1"/>
    <property type="match status" value="1"/>
</dbReference>
<dbReference type="Proteomes" id="UP000467841">
    <property type="component" value="Unassembled WGS sequence"/>
</dbReference>
<comment type="caution">
    <text evidence="2">The sequence shown here is derived from an EMBL/GenBank/DDBJ whole genome shotgun (WGS) entry which is preliminary data.</text>
</comment>
<proteinExistence type="predicted"/>
<dbReference type="GO" id="GO:0016747">
    <property type="term" value="F:acyltransferase activity, transferring groups other than amino-acyl groups"/>
    <property type="evidence" value="ECO:0007669"/>
    <property type="project" value="InterPro"/>
</dbReference>
<evidence type="ECO:0000313" key="3">
    <source>
        <dbReference type="Proteomes" id="UP000467841"/>
    </source>
</evidence>
<reference evidence="2" key="1">
    <citation type="submission" date="2020-01" db="EMBL/GenBank/DDBJ databases">
        <authorList>
            <person name="Mishra B."/>
        </authorList>
    </citation>
    <scope>NUCLEOTIDE SEQUENCE [LARGE SCALE GENOMIC DNA]</scope>
</reference>
<dbReference type="InterPro" id="IPR016181">
    <property type="entry name" value="Acyl_CoA_acyltransferase"/>
</dbReference>
<evidence type="ECO:0000259" key="1">
    <source>
        <dbReference type="PROSITE" id="PS51186"/>
    </source>
</evidence>